<evidence type="ECO:0000313" key="2">
    <source>
        <dbReference type="EMBL" id="PUU79489.1"/>
    </source>
</evidence>
<dbReference type="OrthoDB" id="3248909at2759"/>
<feature type="transmembrane region" description="Helical" evidence="1">
    <location>
        <begin position="40"/>
        <end position="61"/>
    </location>
</feature>
<comment type="caution">
    <text evidence="2">The sequence shown here is derived from an EMBL/GenBank/DDBJ whole genome shotgun (WGS) entry which is preliminary data.</text>
</comment>
<evidence type="ECO:0000256" key="1">
    <source>
        <dbReference type="SAM" id="Phobius"/>
    </source>
</evidence>
<keyword evidence="3" id="KW-1185">Reference proteome</keyword>
<gene>
    <name evidence="2" type="ORF">B9Z19DRAFT_1125084</name>
</gene>
<keyword evidence="1" id="KW-0472">Membrane</keyword>
<keyword evidence="1" id="KW-0812">Transmembrane</keyword>
<proteinExistence type="predicted"/>
<sequence>MHQLLFNKALETLLVPESGGEEVVGNRVVRSVGIIVVSRLAHILASFLGLVVVCLCGVFFVSYNRQNNLASDPDTLGTKMALVSQSETLLRDFDGTDECPAPHSCMELRKYKIGTWGR</sequence>
<organism evidence="2 3">
    <name type="scientific">Tuber borchii</name>
    <name type="common">White truffle</name>
    <dbReference type="NCBI Taxonomy" id="42251"/>
    <lineage>
        <taxon>Eukaryota</taxon>
        <taxon>Fungi</taxon>
        <taxon>Dikarya</taxon>
        <taxon>Ascomycota</taxon>
        <taxon>Pezizomycotina</taxon>
        <taxon>Pezizomycetes</taxon>
        <taxon>Pezizales</taxon>
        <taxon>Tuberaceae</taxon>
        <taxon>Tuber</taxon>
    </lineage>
</organism>
<dbReference type="AlphaFoldDB" id="A0A2T6ZVH1"/>
<reference evidence="2 3" key="1">
    <citation type="submission" date="2017-04" db="EMBL/GenBank/DDBJ databases">
        <title>Draft genome sequence of Tuber borchii Vittad., a whitish edible truffle.</title>
        <authorList>
            <consortium name="DOE Joint Genome Institute"/>
            <person name="Murat C."/>
            <person name="Kuo A."/>
            <person name="Barry K.W."/>
            <person name="Clum A."/>
            <person name="Dockter R.B."/>
            <person name="Fauchery L."/>
            <person name="Iotti M."/>
            <person name="Kohler A."/>
            <person name="Labutti K."/>
            <person name="Lindquist E.A."/>
            <person name="Lipzen A."/>
            <person name="Ohm R.A."/>
            <person name="Wang M."/>
            <person name="Grigoriev I.V."/>
            <person name="Zambonelli A."/>
            <person name="Martin F.M."/>
        </authorList>
    </citation>
    <scope>NUCLEOTIDE SEQUENCE [LARGE SCALE GENOMIC DNA]</scope>
    <source>
        <strain evidence="2 3">Tbo3840</strain>
    </source>
</reference>
<keyword evidence="1" id="KW-1133">Transmembrane helix</keyword>
<dbReference type="Proteomes" id="UP000244722">
    <property type="component" value="Unassembled WGS sequence"/>
</dbReference>
<name>A0A2T6ZVH1_TUBBO</name>
<evidence type="ECO:0000313" key="3">
    <source>
        <dbReference type="Proteomes" id="UP000244722"/>
    </source>
</evidence>
<dbReference type="EMBL" id="NESQ01000090">
    <property type="protein sequence ID" value="PUU79489.1"/>
    <property type="molecule type" value="Genomic_DNA"/>
</dbReference>
<protein>
    <submittedName>
        <fullName evidence="2">Uncharacterized protein</fullName>
    </submittedName>
</protein>
<accession>A0A2T6ZVH1</accession>